<organism evidence="2 3">
    <name type="scientific">Favolaschia claudopus</name>
    <dbReference type="NCBI Taxonomy" id="2862362"/>
    <lineage>
        <taxon>Eukaryota</taxon>
        <taxon>Fungi</taxon>
        <taxon>Dikarya</taxon>
        <taxon>Basidiomycota</taxon>
        <taxon>Agaricomycotina</taxon>
        <taxon>Agaricomycetes</taxon>
        <taxon>Agaricomycetidae</taxon>
        <taxon>Agaricales</taxon>
        <taxon>Marasmiineae</taxon>
        <taxon>Mycenaceae</taxon>
        <taxon>Favolaschia</taxon>
    </lineage>
</organism>
<dbReference type="EMBL" id="JAWWNJ010000011">
    <property type="protein sequence ID" value="KAK7044878.1"/>
    <property type="molecule type" value="Genomic_DNA"/>
</dbReference>
<name>A0AAW0D0G3_9AGAR</name>
<accession>A0AAW0D0G3</accession>
<proteinExistence type="predicted"/>
<gene>
    <name evidence="2" type="ORF">R3P38DRAFT_2881396</name>
</gene>
<keyword evidence="3" id="KW-1185">Reference proteome</keyword>
<reference evidence="2 3" key="1">
    <citation type="journal article" date="2024" name="J Genomics">
        <title>Draft genome sequencing and assembly of Favolaschia claudopus CIRM-BRFM 2984 isolated from oak limbs.</title>
        <authorList>
            <person name="Navarro D."/>
            <person name="Drula E."/>
            <person name="Chaduli D."/>
            <person name="Cazenave R."/>
            <person name="Ahrendt S."/>
            <person name="Wang J."/>
            <person name="Lipzen A."/>
            <person name="Daum C."/>
            <person name="Barry K."/>
            <person name="Grigoriev I.V."/>
            <person name="Favel A."/>
            <person name="Rosso M.N."/>
            <person name="Martin F."/>
        </authorList>
    </citation>
    <scope>NUCLEOTIDE SEQUENCE [LARGE SCALE GENOMIC DNA]</scope>
    <source>
        <strain evidence="2 3">CIRM-BRFM 2984</strain>
    </source>
</reference>
<dbReference type="AlphaFoldDB" id="A0AAW0D0G3"/>
<dbReference type="Proteomes" id="UP001362999">
    <property type="component" value="Unassembled WGS sequence"/>
</dbReference>
<evidence type="ECO:0000313" key="2">
    <source>
        <dbReference type="EMBL" id="KAK7044878.1"/>
    </source>
</evidence>
<feature type="region of interest" description="Disordered" evidence="1">
    <location>
        <begin position="193"/>
        <end position="233"/>
    </location>
</feature>
<sequence length="251" mass="25708">MRNQRADLPERDPQCGCSNAAWLHYIKGGMKESRVLRTQDSTMMSRCLLWAGLATIAAAQTLKLVTPVQTGGVTVLVSQTDSISALGVGADGMTTYLRVGAETLAVEISGTVTKTLLAAPIPYTETFLEDASKFVMGASDSGLSETCTFGADNQGACVVQFVSAGPSGTSTLTSTYSGPVVPWYTLNAAAAADSAPGESGSRTSTSPSSRGVSETGTSAASSPSPSTPNSASALTSGSLILPVFVTMLYLL</sequence>
<protein>
    <submittedName>
        <fullName evidence="2">Uncharacterized protein</fullName>
    </submittedName>
</protein>
<evidence type="ECO:0000313" key="3">
    <source>
        <dbReference type="Proteomes" id="UP001362999"/>
    </source>
</evidence>
<comment type="caution">
    <text evidence="2">The sequence shown here is derived from an EMBL/GenBank/DDBJ whole genome shotgun (WGS) entry which is preliminary data.</text>
</comment>
<evidence type="ECO:0000256" key="1">
    <source>
        <dbReference type="SAM" id="MobiDB-lite"/>
    </source>
</evidence>